<dbReference type="EMBL" id="JAPFPW010000003">
    <property type="protein sequence ID" value="MCW7753252.1"/>
    <property type="molecule type" value="Genomic_DNA"/>
</dbReference>
<organism evidence="1 2">
    <name type="scientific">Desulfobotulus pelophilus</name>
    <dbReference type="NCBI Taxonomy" id="2823377"/>
    <lineage>
        <taxon>Bacteria</taxon>
        <taxon>Pseudomonadati</taxon>
        <taxon>Thermodesulfobacteriota</taxon>
        <taxon>Desulfobacteria</taxon>
        <taxon>Desulfobacterales</taxon>
        <taxon>Desulfobacteraceae</taxon>
        <taxon>Desulfobotulus</taxon>
    </lineage>
</organism>
<evidence type="ECO:0000313" key="1">
    <source>
        <dbReference type="EMBL" id="MCW7753252.1"/>
    </source>
</evidence>
<protein>
    <recommendedName>
        <fullName evidence="3">PilZ domain-containing protein</fullName>
    </recommendedName>
</protein>
<sequence>MEPPLIRLQGSPDATISRDLTLTPFTEYPFTVKSIRALRGEDFQFSITPLKDGRPGYLIQTHNTRKEAGRYFDTLVLTIDSPIREELRIRVLGDIRPASEKQP</sequence>
<evidence type="ECO:0008006" key="3">
    <source>
        <dbReference type="Google" id="ProtNLM"/>
    </source>
</evidence>
<accession>A0ABT3N719</accession>
<reference evidence="1 2" key="1">
    <citation type="submission" date="2022-11" db="EMBL/GenBank/DDBJ databases">
        <title>Desulfobotulus tamanensis H1 sp. nov. - anaerobic, alkaliphilic, sulphate reducing bacterium isolated from terrestrial mud volcano.</title>
        <authorList>
            <person name="Frolova A."/>
            <person name="Merkel A.Y."/>
            <person name="Slobodkin A.I."/>
        </authorList>
    </citation>
    <scope>NUCLEOTIDE SEQUENCE [LARGE SCALE GENOMIC DNA]</scope>
    <source>
        <strain evidence="1 2">H1</strain>
    </source>
</reference>
<name>A0ABT3N719_9BACT</name>
<gene>
    <name evidence="1" type="ORF">OOT00_04545</name>
</gene>
<comment type="caution">
    <text evidence="1">The sequence shown here is derived from an EMBL/GenBank/DDBJ whole genome shotgun (WGS) entry which is preliminary data.</text>
</comment>
<proteinExistence type="predicted"/>
<evidence type="ECO:0000313" key="2">
    <source>
        <dbReference type="Proteomes" id="UP001209681"/>
    </source>
</evidence>
<dbReference type="Proteomes" id="UP001209681">
    <property type="component" value="Unassembled WGS sequence"/>
</dbReference>
<keyword evidence="2" id="KW-1185">Reference proteome</keyword>